<comment type="caution">
    <text evidence="5">The sequence shown here is derived from an EMBL/GenBank/DDBJ whole genome shotgun (WGS) entry which is preliminary data.</text>
</comment>
<dbReference type="Gene3D" id="3.20.20.100">
    <property type="entry name" value="NADP-dependent oxidoreductase domain"/>
    <property type="match status" value="1"/>
</dbReference>
<gene>
    <name evidence="5" type="primary">mgrA</name>
    <name evidence="5" type="ORF">M6D89_02875</name>
</gene>
<dbReference type="PANTHER" id="PTHR43150">
    <property type="entry name" value="HYPERKINETIC, ISOFORM M"/>
    <property type="match status" value="1"/>
</dbReference>
<evidence type="ECO:0000256" key="1">
    <source>
        <dbReference type="ARBA" id="ARBA00006515"/>
    </source>
</evidence>
<dbReference type="SUPFAM" id="SSF51430">
    <property type="entry name" value="NAD(P)-linked oxidoreductase"/>
    <property type="match status" value="1"/>
</dbReference>
<dbReference type="InterPro" id="IPR036812">
    <property type="entry name" value="NAD(P)_OxRdtase_dom_sf"/>
</dbReference>
<sequence length="339" mass="37837">MITHEPNPKYIADPKRYENMPYQRCGKSGLSLPRLSLGLWQNFGAVDSLTNARAMIHRAFDLGITHFDLANNYGPHYGSAESTFGQVMADGLKHYRDEMIISSKAGYDMWPGPYGIGGSRKYLVASCDQSLKRCGVEYFDIFYSHCFDPDTPLEETMGALDYIVRSGRALYVGISSYDPEQTRRAAAILKDLGTPLLIHQPRYNLFDRWIEDGLTDVLDEEGVGSIVFSPLSQGMLTDKYLNGIPQDSRAARGEQIYLSENDISEATLDKIRALNEIAQNRGQSLAQMALAWVLNNKTVTSAIIGASRVAQIEDSVQALDNAKFDSEELTQIEQILRTQ</sequence>
<dbReference type="InterPro" id="IPR005399">
    <property type="entry name" value="K_chnl_volt-dep_bsu_KCNAB-rel"/>
</dbReference>
<dbReference type="InterPro" id="IPR023210">
    <property type="entry name" value="NADP_OxRdtase_dom"/>
</dbReference>
<evidence type="ECO:0000256" key="3">
    <source>
        <dbReference type="ARBA" id="ARBA00023002"/>
    </source>
</evidence>
<dbReference type="Pfam" id="PF00248">
    <property type="entry name" value="Aldo_ket_red"/>
    <property type="match status" value="1"/>
</dbReference>
<keyword evidence="3 5" id="KW-0560">Oxidoreductase</keyword>
<evidence type="ECO:0000259" key="4">
    <source>
        <dbReference type="Pfam" id="PF00248"/>
    </source>
</evidence>
<dbReference type="PANTHER" id="PTHR43150:SF4">
    <property type="entry name" value="L-GLYCERALDEHYDE 3-PHOSPHATE REDUCTASE"/>
    <property type="match status" value="1"/>
</dbReference>
<accession>A0A9X2HU19</accession>
<dbReference type="NCBIfam" id="NF007388">
    <property type="entry name" value="PRK09912.1"/>
    <property type="match status" value="1"/>
</dbReference>
<evidence type="ECO:0000313" key="6">
    <source>
        <dbReference type="Proteomes" id="UP001139319"/>
    </source>
</evidence>
<keyword evidence="6" id="KW-1185">Reference proteome</keyword>
<dbReference type="Proteomes" id="UP001139319">
    <property type="component" value="Unassembled WGS sequence"/>
</dbReference>
<dbReference type="GO" id="GO:0016491">
    <property type="term" value="F:oxidoreductase activity"/>
    <property type="evidence" value="ECO:0007669"/>
    <property type="project" value="UniProtKB-KW"/>
</dbReference>
<evidence type="ECO:0000313" key="5">
    <source>
        <dbReference type="EMBL" id="MCP8898240.1"/>
    </source>
</evidence>
<dbReference type="GO" id="GO:0051596">
    <property type="term" value="P:methylglyoxal catabolic process"/>
    <property type="evidence" value="ECO:0007669"/>
    <property type="project" value="TreeGrafter"/>
</dbReference>
<dbReference type="AlphaFoldDB" id="A0A9X2HU19"/>
<dbReference type="EC" id="1.1.1.-" evidence="5"/>
<proteinExistence type="inferred from homology"/>
<name>A0A9X2HU19_9GAMM</name>
<organism evidence="5 6">
    <name type="scientific">Gilvimarinus xylanilyticus</name>
    <dbReference type="NCBI Taxonomy" id="2944139"/>
    <lineage>
        <taxon>Bacteria</taxon>
        <taxon>Pseudomonadati</taxon>
        <taxon>Pseudomonadota</taxon>
        <taxon>Gammaproteobacteria</taxon>
        <taxon>Cellvibrionales</taxon>
        <taxon>Cellvibrionaceae</taxon>
        <taxon>Gilvimarinus</taxon>
    </lineage>
</organism>
<protein>
    <submittedName>
        <fullName evidence="5">L-glyceraldehyde 3-phosphate reductase</fullName>
        <ecNumber evidence="5">1.1.1.-</ecNumber>
    </submittedName>
</protein>
<reference evidence="5" key="2">
    <citation type="submission" date="2023-01" db="EMBL/GenBank/DDBJ databases">
        <title>Gilvimarinus xylanilyticus HB14 isolated from Caulerpa lentillifera aquaculture base in Hainan, China.</title>
        <authorList>
            <person name="Zhang Y.-J."/>
        </authorList>
    </citation>
    <scope>NUCLEOTIDE SEQUENCE</scope>
    <source>
        <strain evidence="5">HB14</strain>
    </source>
</reference>
<dbReference type="RefSeq" id="WP_253966525.1">
    <property type="nucleotide sequence ID" value="NZ_JAMFTH010000001.1"/>
</dbReference>
<reference evidence="5" key="1">
    <citation type="submission" date="2022-05" db="EMBL/GenBank/DDBJ databases">
        <authorList>
            <person name="Sun H.-N."/>
        </authorList>
    </citation>
    <scope>NUCLEOTIDE SEQUENCE</scope>
    <source>
        <strain evidence="5">HB14</strain>
    </source>
</reference>
<keyword evidence="2" id="KW-0521">NADP</keyword>
<feature type="domain" description="NADP-dependent oxidoreductase" evidence="4">
    <location>
        <begin position="34"/>
        <end position="336"/>
    </location>
</feature>
<dbReference type="EMBL" id="JAMFTH010000001">
    <property type="protein sequence ID" value="MCP8898240.1"/>
    <property type="molecule type" value="Genomic_DNA"/>
</dbReference>
<comment type="similarity">
    <text evidence="1">Belongs to the shaker potassium channel beta subunit family.</text>
</comment>
<evidence type="ECO:0000256" key="2">
    <source>
        <dbReference type="ARBA" id="ARBA00022857"/>
    </source>
</evidence>